<protein>
    <submittedName>
        <fullName evidence="1">Dienelactone hydrolase</fullName>
    </submittedName>
</protein>
<dbReference type="SUPFAM" id="SSF53474">
    <property type="entry name" value="alpha/beta-Hydrolases"/>
    <property type="match status" value="1"/>
</dbReference>
<proteinExistence type="predicted"/>
<organism evidence="1 2">
    <name type="scientific">Chryseobacterium defluvii</name>
    <dbReference type="NCBI Taxonomy" id="160396"/>
    <lineage>
        <taxon>Bacteria</taxon>
        <taxon>Pseudomonadati</taxon>
        <taxon>Bacteroidota</taxon>
        <taxon>Flavobacteriia</taxon>
        <taxon>Flavobacteriales</taxon>
        <taxon>Weeksellaceae</taxon>
        <taxon>Chryseobacterium group</taxon>
        <taxon>Chryseobacterium</taxon>
    </lineage>
</organism>
<sequence>MKKTLDNRIMIMILMWVPLMIVAQKNIDSTVYKTIKVKPGTLDRSVHLADEPHIVYYDPAVKNNKVLLWLTGTGGTTSHVPVDFLTTALESGYKVIAVSFITTPAVSEVCTGDTLNLYPDCASEFRRMRIYGTPRFSLIQDQSQDAIVPRLVKLLQYLSDNDPQGNWSDYLKGKVPDWTKIAIAGQSQGGGMAQFIANSASVYRVISFSGGWDYSDSENRKIAGWYYRKNATPEKNLYAVYHVNELAAQSLKEICTALKIPKDHIFALDKPISFQESELKNKRNPYHGQGIRNVVYKPIWKTMLGSGK</sequence>
<keyword evidence="1" id="KW-0378">Hydrolase</keyword>
<dbReference type="NCBIfam" id="NF047580">
    <property type="entry name" value="BPSS1187_fam"/>
    <property type="match status" value="1"/>
</dbReference>
<keyword evidence="2" id="KW-1185">Reference proteome</keyword>
<dbReference type="InterPro" id="IPR058180">
    <property type="entry name" value="BPSS1187-like"/>
</dbReference>
<dbReference type="EMBL" id="JACHLE010000001">
    <property type="protein sequence ID" value="MBB4805978.1"/>
    <property type="molecule type" value="Genomic_DNA"/>
</dbReference>
<dbReference type="Gene3D" id="3.40.50.1820">
    <property type="entry name" value="alpha/beta hydrolase"/>
    <property type="match status" value="1"/>
</dbReference>
<dbReference type="Proteomes" id="UP000592180">
    <property type="component" value="Unassembled WGS sequence"/>
</dbReference>
<evidence type="ECO:0000313" key="1">
    <source>
        <dbReference type="EMBL" id="MBB4805978.1"/>
    </source>
</evidence>
<comment type="caution">
    <text evidence="1">The sequence shown here is derived from an EMBL/GenBank/DDBJ whole genome shotgun (WGS) entry which is preliminary data.</text>
</comment>
<dbReference type="GO" id="GO:0016787">
    <property type="term" value="F:hydrolase activity"/>
    <property type="evidence" value="ECO:0007669"/>
    <property type="project" value="UniProtKB-KW"/>
</dbReference>
<dbReference type="RefSeq" id="WP_184186084.1">
    <property type="nucleotide sequence ID" value="NZ_JACHLE010000001.1"/>
</dbReference>
<accession>A0A840KDA6</accession>
<dbReference type="InterPro" id="IPR029058">
    <property type="entry name" value="AB_hydrolase_fold"/>
</dbReference>
<evidence type="ECO:0000313" key="2">
    <source>
        <dbReference type="Proteomes" id="UP000592180"/>
    </source>
</evidence>
<reference evidence="1 2" key="1">
    <citation type="submission" date="2020-08" db="EMBL/GenBank/DDBJ databases">
        <title>Functional genomics of gut bacteria from endangered species of beetles.</title>
        <authorList>
            <person name="Carlos-Shanley C."/>
        </authorList>
    </citation>
    <scope>NUCLEOTIDE SEQUENCE [LARGE SCALE GENOMIC DNA]</scope>
    <source>
        <strain evidence="1 2">S00151</strain>
    </source>
</reference>
<dbReference type="AlphaFoldDB" id="A0A840KDA6"/>
<gene>
    <name evidence="1" type="ORF">HNP38_001250</name>
</gene>
<name>A0A840KDA6_9FLAO</name>